<dbReference type="Proteomes" id="UP001062846">
    <property type="component" value="Chromosome 2"/>
</dbReference>
<organism evidence="1 2">
    <name type="scientific">Rhododendron molle</name>
    <name type="common">Chinese azalea</name>
    <name type="synonym">Azalea mollis</name>
    <dbReference type="NCBI Taxonomy" id="49168"/>
    <lineage>
        <taxon>Eukaryota</taxon>
        <taxon>Viridiplantae</taxon>
        <taxon>Streptophyta</taxon>
        <taxon>Embryophyta</taxon>
        <taxon>Tracheophyta</taxon>
        <taxon>Spermatophyta</taxon>
        <taxon>Magnoliopsida</taxon>
        <taxon>eudicotyledons</taxon>
        <taxon>Gunneridae</taxon>
        <taxon>Pentapetalae</taxon>
        <taxon>asterids</taxon>
        <taxon>Ericales</taxon>
        <taxon>Ericaceae</taxon>
        <taxon>Ericoideae</taxon>
        <taxon>Rhodoreae</taxon>
        <taxon>Rhododendron</taxon>
    </lineage>
</organism>
<keyword evidence="2" id="KW-1185">Reference proteome</keyword>
<accession>A0ACC0PWU2</accession>
<evidence type="ECO:0000313" key="2">
    <source>
        <dbReference type="Proteomes" id="UP001062846"/>
    </source>
</evidence>
<proteinExistence type="predicted"/>
<dbReference type="EMBL" id="CM046389">
    <property type="protein sequence ID" value="KAI8569492.1"/>
    <property type="molecule type" value="Genomic_DNA"/>
</dbReference>
<sequence>MSDTCPGHKVGLEGPSQDTIAAGRDPAPAGIDRDLVAWWLKKKGLSREGRTCEMCLREVTSPLQLGELLQDILIHIAERVDFLEDFLSFGRVYRSWRSVAVKENFKGTQQLPWLMLAEDDNSDYRRFVSAPEGNPIDNLLLPEAKGKWCFETLGWLVTLSETGDMNLLPPMSRIQIPLPHISTFKYYLEGNMPNNFLFIQKAVLSSRPYVSSKENNFVLMVIHEGCGYLGFWKPGDKA</sequence>
<comment type="caution">
    <text evidence="1">The sequence shown here is derived from an EMBL/GenBank/DDBJ whole genome shotgun (WGS) entry which is preliminary data.</text>
</comment>
<reference evidence="1" key="1">
    <citation type="submission" date="2022-02" db="EMBL/GenBank/DDBJ databases">
        <title>Plant Genome Project.</title>
        <authorList>
            <person name="Zhang R.-G."/>
        </authorList>
    </citation>
    <scope>NUCLEOTIDE SEQUENCE</scope>
    <source>
        <strain evidence="1">AT1</strain>
    </source>
</reference>
<protein>
    <submittedName>
        <fullName evidence="1">Uncharacterized protein</fullName>
    </submittedName>
</protein>
<evidence type="ECO:0000313" key="1">
    <source>
        <dbReference type="EMBL" id="KAI8569492.1"/>
    </source>
</evidence>
<name>A0ACC0PWU2_RHOML</name>
<gene>
    <name evidence="1" type="ORF">RHMOL_Rhmol02G0283300</name>
</gene>